<sequence>MNINVVGGGPGGLFFSYLVKKRFPEWSVHVFEQNAADATYGWGVVFSEVALSFLQQSDPAFCERFTAGHVLSDHMEIVHRDVHVTLRGNRFSRVARLALLQFLHRECQSVGVDLSFNTRIDELDTLRDASMVVVADGVNSRLRSRDAEVFRPSLVRRRNKFAWYGTQQLFGAVSLIFRETPTGVFIAHSYQYSERLSTFLIETDPQTWERAGLSEMSDEQSRAYCEQVFAEDLGGHGLLSNKSNWFEAVTVKNETWTSGNVVLIGDALRSVHFSLGSGTRMAMEDAISLFEGVCAHADDVRGAFAHFESARRPASDRFQMAAARSLDWYEKVAEKLHLDPISFAYDYMRRTGRVTHEDLRERDPELVREYECLHGEPAG</sequence>
<keyword evidence="5" id="KW-1185">Reference proteome</keyword>
<dbReference type="SUPFAM" id="SSF51905">
    <property type="entry name" value="FAD/NAD(P)-binding domain"/>
    <property type="match status" value="1"/>
</dbReference>
<dbReference type="KEGG" id="tvl:FAZ95_15490"/>
<dbReference type="EMBL" id="CP040077">
    <property type="protein sequence ID" value="QCP50437.1"/>
    <property type="molecule type" value="Genomic_DNA"/>
</dbReference>
<reference evidence="4 5" key="1">
    <citation type="submission" date="2019-05" db="EMBL/GenBank/DDBJ databases">
        <title>Burkholderia sp. DHOD12, isolated from subtropical forest soil.</title>
        <authorList>
            <person name="Gao Z.-H."/>
            <person name="Qiu L.-H."/>
        </authorList>
    </citation>
    <scope>NUCLEOTIDE SEQUENCE [LARGE SCALE GENOMIC DNA]</scope>
    <source>
        <strain evidence="4 5">DHOD12</strain>
    </source>
</reference>
<evidence type="ECO:0000313" key="5">
    <source>
        <dbReference type="Proteomes" id="UP000298656"/>
    </source>
</evidence>
<keyword evidence="4" id="KW-0503">Monooxygenase</keyword>
<keyword evidence="2" id="KW-0520">NAD</keyword>
<proteinExistence type="predicted"/>
<accession>A0A4P8IR07</accession>
<evidence type="ECO:0000313" key="4">
    <source>
        <dbReference type="EMBL" id="QCP50437.1"/>
    </source>
</evidence>
<dbReference type="GO" id="GO:0071949">
    <property type="term" value="F:FAD binding"/>
    <property type="evidence" value="ECO:0007669"/>
    <property type="project" value="InterPro"/>
</dbReference>
<dbReference type="OrthoDB" id="8985337at2"/>
<dbReference type="GO" id="GO:0004497">
    <property type="term" value="F:monooxygenase activity"/>
    <property type="evidence" value="ECO:0007669"/>
    <property type="project" value="UniProtKB-KW"/>
</dbReference>
<dbReference type="Proteomes" id="UP000298656">
    <property type="component" value="Chromosome 1"/>
</dbReference>
<evidence type="ECO:0000256" key="1">
    <source>
        <dbReference type="ARBA" id="ARBA00023002"/>
    </source>
</evidence>
<dbReference type="PRINTS" id="PR00420">
    <property type="entry name" value="RNGMNOXGNASE"/>
</dbReference>
<protein>
    <submittedName>
        <fullName evidence="4">Monooxygenase</fullName>
    </submittedName>
</protein>
<dbReference type="InterPro" id="IPR036188">
    <property type="entry name" value="FAD/NAD-bd_sf"/>
</dbReference>
<dbReference type="Gene3D" id="3.50.50.60">
    <property type="entry name" value="FAD/NAD(P)-binding domain"/>
    <property type="match status" value="1"/>
</dbReference>
<dbReference type="InterPro" id="IPR050631">
    <property type="entry name" value="PheA/TfdB_FAD_monoxygenase"/>
</dbReference>
<dbReference type="PANTHER" id="PTHR43476">
    <property type="entry name" value="3-(3-HYDROXY-PHENYL)PROPIONATE/3-HYDROXYCINNAMIC ACID HYDROXYLASE"/>
    <property type="match status" value="1"/>
</dbReference>
<name>A0A4P8IR07_9BURK</name>
<dbReference type="InterPro" id="IPR002938">
    <property type="entry name" value="FAD-bd"/>
</dbReference>
<feature type="domain" description="FAD-binding" evidence="3">
    <location>
        <begin position="4"/>
        <end position="295"/>
    </location>
</feature>
<organism evidence="4 5">
    <name type="scientific">Trinickia violacea</name>
    <dbReference type="NCBI Taxonomy" id="2571746"/>
    <lineage>
        <taxon>Bacteria</taxon>
        <taxon>Pseudomonadati</taxon>
        <taxon>Pseudomonadota</taxon>
        <taxon>Betaproteobacteria</taxon>
        <taxon>Burkholderiales</taxon>
        <taxon>Burkholderiaceae</taxon>
        <taxon>Trinickia</taxon>
    </lineage>
</organism>
<dbReference type="Gene3D" id="3.30.9.20">
    <property type="match status" value="1"/>
</dbReference>
<dbReference type="RefSeq" id="WP_137333255.1">
    <property type="nucleotide sequence ID" value="NZ_CP040077.1"/>
</dbReference>
<dbReference type="PANTHER" id="PTHR43476:SF4">
    <property type="entry name" value="BLR0106 PROTEIN"/>
    <property type="match status" value="1"/>
</dbReference>
<evidence type="ECO:0000256" key="2">
    <source>
        <dbReference type="ARBA" id="ARBA00023027"/>
    </source>
</evidence>
<gene>
    <name evidence="4" type="ORF">FAZ95_15490</name>
</gene>
<dbReference type="Pfam" id="PF01494">
    <property type="entry name" value="FAD_binding_3"/>
    <property type="match status" value="1"/>
</dbReference>
<evidence type="ECO:0000259" key="3">
    <source>
        <dbReference type="Pfam" id="PF01494"/>
    </source>
</evidence>
<dbReference type="AlphaFoldDB" id="A0A4P8IR07"/>
<keyword evidence="1" id="KW-0560">Oxidoreductase</keyword>